<dbReference type="Proteomes" id="UP000029227">
    <property type="component" value="Unassembled WGS sequence"/>
</dbReference>
<gene>
    <name evidence="1" type="ORF">JCM19237_311</name>
</gene>
<organism evidence="1 2">
    <name type="scientific">Photobacterium aphoticum</name>
    <dbReference type="NCBI Taxonomy" id="754436"/>
    <lineage>
        <taxon>Bacteria</taxon>
        <taxon>Pseudomonadati</taxon>
        <taxon>Pseudomonadota</taxon>
        <taxon>Gammaproteobacteria</taxon>
        <taxon>Vibrionales</taxon>
        <taxon>Vibrionaceae</taxon>
        <taxon>Photobacterium</taxon>
    </lineage>
</organism>
<protein>
    <submittedName>
        <fullName evidence="1">Phage protein</fullName>
    </submittedName>
</protein>
<dbReference type="AlphaFoldDB" id="A0A090QYI3"/>
<evidence type="ECO:0000313" key="2">
    <source>
        <dbReference type="Proteomes" id="UP000029227"/>
    </source>
</evidence>
<name>A0A090QYI3_9GAMM</name>
<dbReference type="STRING" id="754436.JCM19237_311"/>
<dbReference type="EMBL" id="BBMN01000020">
    <property type="protein sequence ID" value="GAL07931.1"/>
    <property type="molecule type" value="Genomic_DNA"/>
</dbReference>
<sequence length="103" mass="11455">MAKTMYYGVVDKRHLVDIAKAVCEVLGNGNGYAVPMLVETCAAETLLATFKDPTRYGAGTSCMQVDEGTFDWLKDKFKGRMDNDLLKKASTLTWPKWNTANLN</sequence>
<evidence type="ECO:0000313" key="1">
    <source>
        <dbReference type="EMBL" id="GAL07931.1"/>
    </source>
</evidence>
<accession>A0A090QYI3</accession>
<proteinExistence type="predicted"/>
<reference evidence="1 2" key="1">
    <citation type="journal article" date="2014" name="Genome Announc.">
        <title>Draft Genome Sequences of Two Vibrionaceae Species, Vibrio ponticus C121 and Photobacterium aphoticum C119, Isolated as Coral Reef Microbiota.</title>
        <authorList>
            <person name="Al-saari N."/>
            <person name="Meirelles P.M."/>
            <person name="Mino S."/>
            <person name="Suda W."/>
            <person name="Oshima K."/>
            <person name="Hattori M."/>
            <person name="Ohkuma M."/>
            <person name="Thompson F.L."/>
            <person name="Gomez-Gil B."/>
            <person name="Sawabe T."/>
            <person name="Sawabe T."/>
        </authorList>
    </citation>
    <scope>NUCLEOTIDE SEQUENCE [LARGE SCALE GENOMIC DNA]</scope>
    <source>
        <strain evidence="1 2">JCM 19237</strain>
    </source>
</reference>
<comment type="caution">
    <text evidence="1">The sequence shown here is derived from an EMBL/GenBank/DDBJ whole genome shotgun (WGS) entry which is preliminary data.</text>
</comment>